<organism evidence="2 3">
    <name type="scientific">Methanobrevibacter filiformis</name>
    <dbReference type="NCBI Taxonomy" id="55758"/>
    <lineage>
        <taxon>Archaea</taxon>
        <taxon>Methanobacteriati</taxon>
        <taxon>Methanobacteriota</taxon>
        <taxon>Methanomada group</taxon>
        <taxon>Methanobacteria</taxon>
        <taxon>Methanobacteriales</taxon>
        <taxon>Methanobacteriaceae</taxon>
        <taxon>Methanobrevibacter</taxon>
    </lineage>
</organism>
<dbReference type="STRING" id="55758.MBFIL_09110"/>
<accession>A0A166C7S2</accession>
<dbReference type="RefSeq" id="WP_066971938.1">
    <property type="nucleotide sequence ID" value="NZ_LWMT01000170.1"/>
</dbReference>
<dbReference type="PATRIC" id="fig|55758.3.peg.1034"/>
<dbReference type="SMART" id="SM00347">
    <property type="entry name" value="HTH_MARR"/>
    <property type="match status" value="1"/>
</dbReference>
<dbReference type="InterPro" id="IPR036390">
    <property type="entry name" value="WH_DNA-bd_sf"/>
</dbReference>
<dbReference type="GO" id="GO:0006950">
    <property type="term" value="P:response to stress"/>
    <property type="evidence" value="ECO:0007669"/>
    <property type="project" value="TreeGrafter"/>
</dbReference>
<name>A0A166C7S2_9EURY</name>
<sequence length="143" mass="17233">MNSKIQDESSIIWLVPKLHLLMKKEMQSKLKEHDILWEQWFTLNRIYRSEGHNQKELAEISLRDNAAITRTLNVLEKKGIVRREKSSIDKREFLIYLTDKGRILHEETELIYLKHIKKINHILNERELRELKRLLNKLILNLA</sequence>
<proteinExistence type="predicted"/>
<evidence type="ECO:0000259" key="1">
    <source>
        <dbReference type="PROSITE" id="PS50995"/>
    </source>
</evidence>
<dbReference type="InterPro" id="IPR036388">
    <property type="entry name" value="WH-like_DNA-bd_sf"/>
</dbReference>
<dbReference type="AlphaFoldDB" id="A0A166C7S2"/>
<dbReference type="Gene3D" id="1.10.10.10">
    <property type="entry name" value="Winged helix-like DNA-binding domain superfamily/Winged helix DNA-binding domain"/>
    <property type="match status" value="1"/>
</dbReference>
<dbReference type="PROSITE" id="PS50995">
    <property type="entry name" value="HTH_MARR_2"/>
    <property type="match status" value="1"/>
</dbReference>
<reference evidence="2 3" key="1">
    <citation type="submission" date="2016-04" db="EMBL/GenBank/DDBJ databases">
        <title>Genome sequence of Methanobrevibacter filiformis DSM 11501.</title>
        <authorList>
            <person name="Poehlein A."/>
            <person name="Seedorf H."/>
            <person name="Daniel R."/>
        </authorList>
    </citation>
    <scope>NUCLEOTIDE SEQUENCE [LARGE SCALE GENOMIC DNA]</scope>
    <source>
        <strain evidence="2 3">DSM 11501</strain>
    </source>
</reference>
<dbReference type="Proteomes" id="UP000077066">
    <property type="component" value="Unassembled WGS sequence"/>
</dbReference>
<dbReference type="GO" id="GO:0003700">
    <property type="term" value="F:DNA-binding transcription factor activity"/>
    <property type="evidence" value="ECO:0007669"/>
    <property type="project" value="InterPro"/>
</dbReference>
<comment type="caution">
    <text evidence="2">The sequence shown here is derived from an EMBL/GenBank/DDBJ whole genome shotgun (WGS) entry which is preliminary data.</text>
</comment>
<feature type="domain" description="HTH marR-type" evidence="1">
    <location>
        <begin position="8"/>
        <end position="140"/>
    </location>
</feature>
<protein>
    <submittedName>
        <fullName evidence="2">Multidrug resistance operon repressor</fullName>
    </submittedName>
</protein>
<dbReference type="PRINTS" id="PR00598">
    <property type="entry name" value="HTHMARR"/>
</dbReference>
<dbReference type="PANTHER" id="PTHR33164">
    <property type="entry name" value="TRANSCRIPTIONAL REGULATOR, MARR FAMILY"/>
    <property type="match status" value="1"/>
</dbReference>
<dbReference type="PANTHER" id="PTHR33164:SF43">
    <property type="entry name" value="HTH-TYPE TRANSCRIPTIONAL REPRESSOR YETL"/>
    <property type="match status" value="1"/>
</dbReference>
<gene>
    <name evidence="2" type="primary">mexR</name>
    <name evidence="2" type="ORF">MBFIL_09110</name>
</gene>
<dbReference type="EMBL" id="LWMT01000170">
    <property type="protein sequence ID" value="KZX14218.1"/>
    <property type="molecule type" value="Genomic_DNA"/>
</dbReference>
<evidence type="ECO:0000313" key="3">
    <source>
        <dbReference type="Proteomes" id="UP000077066"/>
    </source>
</evidence>
<dbReference type="InterPro" id="IPR000835">
    <property type="entry name" value="HTH_MarR-typ"/>
</dbReference>
<dbReference type="OrthoDB" id="10712at2157"/>
<dbReference type="SUPFAM" id="SSF46785">
    <property type="entry name" value="Winged helix' DNA-binding domain"/>
    <property type="match status" value="1"/>
</dbReference>
<keyword evidence="3" id="KW-1185">Reference proteome</keyword>
<dbReference type="InterPro" id="IPR039422">
    <property type="entry name" value="MarR/SlyA-like"/>
</dbReference>
<evidence type="ECO:0000313" key="2">
    <source>
        <dbReference type="EMBL" id="KZX14218.1"/>
    </source>
</evidence>
<dbReference type="Pfam" id="PF01047">
    <property type="entry name" value="MarR"/>
    <property type="match status" value="1"/>
</dbReference>